<dbReference type="Gene3D" id="2.40.50.140">
    <property type="entry name" value="Nucleic acid-binding proteins"/>
    <property type="match status" value="1"/>
</dbReference>
<dbReference type="PATRIC" id="fig|1341156.4.peg.28"/>
<dbReference type="EMBL" id="JEOB01000001">
    <property type="protein sequence ID" value="EXM40550.1"/>
    <property type="molecule type" value="Genomic_DNA"/>
</dbReference>
<organism evidence="3 4">
    <name type="scientific">Ruminococcus albus SY3</name>
    <dbReference type="NCBI Taxonomy" id="1341156"/>
    <lineage>
        <taxon>Bacteria</taxon>
        <taxon>Bacillati</taxon>
        <taxon>Bacillota</taxon>
        <taxon>Clostridia</taxon>
        <taxon>Eubacteriales</taxon>
        <taxon>Oscillospiraceae</taxon>
        <taxon>Ruminococcus</taxon>
    </lineage>
</organism>
<dbReference type="InterPro" id="IPR012340">
    <property type="entry name" value="NA-bd_OB-fold"/>
</dbReference>
<accession>A0A011WU80</accession>
<proteinExistence type="predicted"/>
<dbReference type="AlphaFoldDB" id="A0A011WU80"/>
<dbReference type="GO" id="GO:0003697">
    <property type="term" value="F:single-stranded DNA binding"/>
    <property type="evidence" value="ECO:0007669"/>
    <property type="project" value="InterPro"/>
</dbReference>
<dbReference type="OrthoDB" id="9809878at2"/>
<dbReference type="Proteomes" id="UP000021369">
    <property type="component" value="Unassembled WGS sequence"/>
</dbReference>
<evidence type="ECO:0008006" key="5">
    <source>
        <dbReference type="Google" id="ProtNLM"/>
    </source>
</evidence>
<comment type="caution">
    <text evidence="3">The sequence shown here is derived from an EMBL/GenBank/DDBJ whole genome shotgun (WGS) entry which is preliminary data.</text>
</comment>
<dbReference type="Pfam" id="PF00436">
    <property type="entry name" value="SSB"/>
    <property type="match status" value="1"/>
</dbReference>
<gene>
    <name evidence="3" type="ORF">RASY3_01515</name>
</gene>
<dbReference type="InterPro" id="IPR000424">
    <property type="entry name" value="Primosome_PriB/ssb"/>
</dbReference>
<dbReference type="RefSeq" id="WP_037284524.1">
    <property type="nucleotide sequence ID" value="NZ_JEOB01000001.1"/>
</dbReference>
<dbReference type="SUPFAM" id="SSF50249">
    <property type="entry name" value="Nucleic acid-binding proteins"/>
    <property type="match status" value="1"/>
</dbReference>
<sequence>MQTKLNDGSILIAGFLGKDAETRQVGQKNSTLTKFSVNVGKKTGAQQPTWVNCQCWHETARAAASLKKFDVVMCFGHIVTDTYTDNSGQQKTTSVLEVEGFFLQPQQQGVGDPMIGQVLNTLDDPNVAAPF</sequence>
<keyword evidence="1 2" id="KW-0238">DNA-binding</keyword>
<dbReference type="CDD" id="cd04496">
    <property type="entry name" value="SSB_OBF"/>
    <property type="match status" value="1"/>
</dbReference>
<evidence type="ECO:0000313" key="4">
    <source>
        <dbReference type="Proteomes" id="UP000021369"/>
    </source>
</evidence>
<protein>
    <recommendedName>
        <fullName evidence="5">Single-stranded DNA-binding protein</fullName>
    </recommendedName>
</protein>
<keyword evidence="4" id="KW-1185">Reference proteome</keyword>
<evidence type="ECO:0000313" key="3">
    <source>
        <dbReference type="EMBL" id="EXM40550.1"/>
    </source>
</evidence>
<evidence type="ECO:0000256" key="1">
    <source>
        <dbReference type="ARBA" id="ARBA00023125"/>
    </source>
</evidence>
<dbReference type="PROSITE" id="PS50935">
    <property type="entry name" value="SSB"/>
    <property type="match status" value="1"/>
</dbReference>
<name>A0A011WU80_RUMAL</name>
<reference evidence="3 4" key="1">
    <citation type="submission" date="2013-06" db="EMBL/GenBank/DDBJ databases">
        <title>Rumen cellulosomics: divergent fiber-degrading strategies revealed by comparative genome-wide analysis of six Ruminococcal strains.</title>
        <authorList>
            <person name="Dassa B."/>
            <person name="Borovok I."/>
            <person name="Lamed R."/>
            <person name="Flint H."/>
            <person name="Yeoman C.J."/>
            <person name="White B."/>
            <person name="Bayer E.A."/>
        </authorList>
    </citation>
    <scope>NUCLEOTIDE SEQUENCE [LARGE SCALE GENOMIC DNA]</scope>
    <source>
        <strain evidence="3 4">SY3</strain>
    </source>
</reference>
<evidence type="ECO:0000256" key="2">
    <source>
        <dbReference type="PROSITE-ProRule" id="PRU00252"/>
    </source>
</evidence>